<dbReference type="PANTHER" id="PTHR34512">
    <property type="entry name" value="CELL SURFACE PROTEIN"/>
    <property type="match status" value="1"/>
</dbReference>
<keyword evidence="2" id="KW-1133">Transmembrane helix</keyword>
<dbReference type="SUPFAM" id="SSF50998">
    <property type="entry name" value="Quinoprotein alcohol dehydrogenase-like"/>
    <property type="match status" value="1"/>
</dbReference>
<dbReference type="Gene3D" id="2.130.10.10">
    <property type="entry name" value="YVTN repeat-like/Quinoprotein amine dehydrogenase"/>
    <property type="match status" value="1"/>
</dbReference>
<keyword evidence="2" id="KW-0472">Membrane</keyword>
<organism evidence="4 5">
    <name type="scientific">Streptomyces beihaiensis</name>
    <dbReference type="NCBI Taxonomy" id="2984495"/>
    <lineage>
        <taxon>Bacteria</taxon>
        <taxon>Bacillati</taxon>
        <taxon>Actinomycetota</taxon>
        <taxon>Actinomycetes</taxon>
        <taxon>Kitasatosporales</taxon>
        <taxon>Streptomycetaceae</taxon>
        <taxon>Streptomyces</taxon>
    </lineage>
</organism>
<name>A0ABT3TPZ9_9ACTN</name>
<dbReference type="InterPro" id="IPR002372">
    <property type="entry name" value="PQQ_rpt_dom"/>
</dbReference>
<comment type="caution">
    <text evidence="4">The sequence shown here is derived from an EMBL/GenBank/DDBJ whole genome shotgun (WGS) entry which is preliminary data.</text>
</comment>
<accession>A0ABT3TPZ9</accession>
<dbReference type="RefSeq" id="WP_266595011.1">
    <property type="nucleotide sequence ID" value="NZ_JAPHNL010000001.1"/>
</dbReference>
<dbReference type="InterPro" id="IPR011047">
    <property type="entry name" value="Quinoprotein_ADH-like_sf"/>
</dbReference>
<feature type="transmembrane region" description="Helical" evidence="2">
    <location>
        <begin position="82"/>
        <end position="100"/>
    </location>
</feature>
<evidence type="ECO:0000256" key="1">
    <source>
        <dbReference type="SAM" id="MobiDB-lite"/>
    </source>
</evidence>
<evidence type="ECO:0000259" key="3">
    <source>
        <dbReference type="Pfam" id="PF13360"/>
    </source>
</evidence>
<evidence type="ECO:0000256" key="2">
    <source>
        <dbReference type="SAM" id="Phobius"/>
    </source>
</evidence>
<dbReference type="Pfam" id="PF13360">
    <property type="entry name" value="PQQ_2"/>
    <property type="match status" value="1"/>
</dbReference>
<sequence length="478" mass="49260">MTKRPSPQEAAEPDVGWAFRPRTPVGAQPGHGPLGSEVAPAAAEAQVSATADGLASAPPPPGPGAARPRPVRRRWNGRGTRIALVLVVLAAAGGVALVLAREDSGAVASRRLTQAWKVSAPAADDELVGSWRTGTLLVRASTRGGVSAYRLSDGHRMWQTTAPAKGDVPCAMSPAPSAHGIGTVGFGRDGNSCTSLAGVDVATGKIKWSVPLIGAGHPTAVAAQTYIQGNTATVIGENFLGGLDVRNGRRVWGFKARGSYCNAYDWGAEKVVLVDDYCVDREKTFTFTAYDGATGKVLWRKAQGSHTEVTHVLSGSPLIAAVHTPVQDSVRVYASDGRSRKLAVGNTEVSPGNDSAADRSARRVGNVLVTPAQSATGSEIDGYDIATGARLWSRPRAALATEGDAGGGGDGKVYAVTTSGTPQLLRLDPRTGHATPIARLPVGAGHGGFTAGTVYVTPDGGVLELDAQGKGGGVRFYR</sequence>
<dbReference type="InterPro" id="IPR015943">
    <property type="entry name" value="WD40/YVTN_repeat-like_dom_sf"/>
</dbReference>
<dbReference type="PANTHER" id="PTHR34512:SF30">
    <property type="entry name" value="OUTER MEMBRANE PROTEIN ASSEMBLY FACTOR BAMB"/>
    <property type="match status" value="1"/>
</dbReference>
<feature type="compositionally biased region" description="Low complexity" evidence="1">
    <location>
        <begin position="39"/>
        <end position="56"/>
    </location>
</feature>
<feature type="domain" description="Pyrrolo-quinoline quinone repeat" evidence="3">
    <location>
        <begin position="197"/>
        <end position="342"/>
    </location>
</feature>
<dbReference type="Proteomes" id="UP001163064">
    <property type="component" value="Unassembled WGS sequence"/>
</dbReference>
<gene>
    <name evidence="4" type="ORF">OFY01_00075</name>
</gene>
<proteinExistence type="predicted"/>
<keyword evidence="5" id="KW-1185">Reference proteome</keyword>
<dbReference type="EMBL" id="JAPHNL010000001">
    <property type="protein sequence ID" value="MCX3058195.1"/>
    <property type="molecule type" value="Genomic_DNA"/>
</dbReference>
<evidence type="ECO:0000313" key="4">
    <source>
        <dbReference type="EMBL" id="MCX3058195.1"/>
    </source>
</evidence>
<evidence type="ECO:0000313" key="5">
    <source>
        <dbReference type="Proteomes" id="UP001163064"/>
    </source>
</evidence>
<feature type="region of interest" description="Disordered" evidence="1">
    <location>
        <begin position="1"/>
        <end position="74"/>
    </location>
</feature>
<keyword evidence="2" id="KW-0812">Transmembrane</keyword>
<reference evidence="4" key="1">
    <citation type="submission" date="2022-10" db="EMBL/GenBank/DDBJ databases">
        <title>Streptomyces beihaiensis sp. nov., a chitin degrading actinobacterium, isolated from shrimp pond soil.</title>
        <authorList>
            <person name="Xie J."/>
            <person name="Shen N."/>
        </authorList>
    </citation>
    <scope>NUCLEOTIDE SEQUENCE</scope>
    <source>
        <strain evidence="4">GXMU-J5</strain>
    </source>
</reference>
<protein>
    <submittedName>
        <fullName evidence="4">PQQ-like beta-propeller repeat protein</fullName>
    </submittedName>
</protein>